<dbReference type="PANTHER" id="PTHR43280">
    <property type="entry name" value="ARAC-FAMILY TRANSCRIPTIONAL REGULATOR"/>
    <property type="match status" value="1"/>
</dbReference>
<gene>
    <name evidence="5" type="primary">btr_4</name>
    <name evidence="5" type="ORF">CLMAG_63570</name>
</gene>
<dbReference type="Proteomes" id="UP000076603">
    <property type="component" value="Unassembled WGS sequence"/>
</dbReference>
<dbReference type="PROSITE" id="PS01124">
    <property type="entry name" value="HTH_ARAC_FAMILY_2"/>
    <property type="match status" value="1"/>
</dbReference>
<reference evidence="5 6" key="1">
    <citation type="submission" date="2016-04" db="EMBL/GenBank/DDBJ databases">
        <title>Genome sequence of Clostridium magnum DSM 2767.</title>
        <authorList>
            <person name="Poehlein A."/>
            <person name="Uhlig R."/>
            <person name="Fischer R."/>
            <person name="Bahl H."/>
            <person name="Daniel R."/>
        </authorList>
    </citation>
    <scope>NUCLEOTIDE SEQUENCE [LARGE SCALE GENOMIC DNA]</scope>
    <source>
        <strain evidence="5 6">DSM 2767</strain>
    </source>
</reference>
<proteinExistence type="predicted"/>
<evidence type="ECO:0000259" key="4">
    <source>
        <dbReference type="PROSITE" id="PS01124"/>
    </source>
</evidence>
<dbReference type="PATRIC" id="fig|1121326.3.peg.6425"/>
<dbReference type="STRING" id="1121326.CLMAG_63570"/>
<dbReference type="PROSITE" id="PS00041">
    <property type="entry name" value="HTH_ARAC_FAMILY_1"/>
    <property type="match status" value="1"/>
</dbReference>
<evidence type="ECO:0000313" key="6">
    <source>
        <dbReference type="Proteomes" id="UP000076603"/>
    </source>
</evidence>
<keyword evidence="2" id="KW-0238">DNA-binding</keyword>
<protein>
    <submittedName>
        <fullName evidence="5">HTH-type transcriptional activator Btr</fullName>
    </submittedName>
</protein>
<keyword evidence="1" id="KW-0805">Transcription regulation</keyword>
<dbReference type="SMART" id="SM00342">
    <property type="entry name" value="HTH_ARAC"/>
    <property type="match status" value="1"/>
</dbReference>
<dbReference type="InterPro" id="IPR009057">
    <property type="entry name" value="Homeodomain-like_sf"/>
</dbReference>
<dbReference type="InterPro" id="IPR018062">
    <property type="entry name" value="HTH_AraC-typ_CS"/>
</dbReference>
<dbReference type="SUPFAM" id="SSF51182">
    <property type="entry name" value="RmlC-like cupins"/>
    <property type="match status" value="1"/>
</dbReference>
<feature type="domain" description="HTH araC/xylS-type" evidence="4">
    <location>
        <begin position="134"/>
        <end position="232"/>
    </location>
</feature>
<evidence type="ECO:0000256" key="2">
    <source>
        <dbReference type="ARBA" id="ARBA00023125"/>
    </source>
</evidence>
<keyword evidence="6" id="KW-1185">Reference proteome</keyword>
<organism evidence="5 6">
    <name type="scientific">Clostridium magnum DSM 2767</name>
    <dbReference type="NCBI Taxonomy" id="1121326"/>
    <lineage>
        <taxon>Bacteria</taxon>
        <taxon>Bacillati</taxon>
        <taxon>Bacillota</taxon>
        <taxon>Clostridia</taxon>
        <taxon>Eubacteriales</taxon>
        <taxon>Clostridiaceae</taxon>
        <taxon>Clostridium</taxon>
    </lineage>
</organism>
<dbReference type="Pfam" id="PF12833">
    <property type="entry name" value="HTH_18"/>
    <property type="match status" value="1"/>
</dbReference>
<dbReference type="GO" id="GO:0043565">
    <property type="term" value="F:sequence-specific DNA binding"/>
    <property type="evidence" value="ECO:0007669"/>
    <property type="project" value="InterPro"/>
</dbReference>
<dbReference type="PANTHER" id="PTHR43280:SF26">
    <property type="entry name" value="ARAC-FAMILY TRANSCRIPTIONAL REGULATOR"/>
    <property type="match status" value="1"/>
</dbReference>
<dbReference type="GO" id="GO:0003700">
    <property type="term" value="F:DNA-binding transcription factor activity"/>
    <property type="evidence" value="ECO:0007669"/>
    <property type="project" value="InterPro"/>
</dbReference>
<dbReference type="Gene3D" id="1.10.10.60">
    <property type="entry name" value="Homeodomain-like"/>
    <property type="match status" value="2"/>
</dbReference>
<dbReference type="Gene3D" id="2.60.120.10">
    <property type="entry name" value="Jelly Rolls"/>
    <property type="match status" value="1"/>
</dbReference>
<evidence type="ECO:0000313" key="5">
    <source>
        <dbReference type="EMBL" id="KZL88374.1"/>
    </source>
</evidence>
<dbReference type="OrthoDB" id="1681793at2"/>
<dbReference type="RefSeq" id="WP_066631230.1">
    <property type="nucleotide sequence ID" value="NZ_FQXL01000026.1"/>
</dbReference>
<dbReference type="InterPro" id="IPR011051">
    <property type="entry name" value="RmlC_Cupin_sf"/>
</dbReference>
<accession>A0A162QC69</accession>
<name>A0A162QC69_9CLOT</name>
<dbReference type="AlphaFoldDB" id="A0A162QC69"/>
<comment type="caution">
    <text evidence="5">The sequence shown here is derived from an EMBL/GenBank/DDBJ whole genome shotgun (WGS) entry which is preliminary data.</text>
</comment>
<evidence type="ECO:0000256" key="1">
    <source>
        <dbReference type="ARBA" id="ARBA00023015"/>
    </source>
</evidence>
<dbReference type="SUPFAM" id="SSF46689">
    <property type="entry name" value="Homeodomain-like"/>
    <property type="match status" value="2"/>
</dbReference>
<dbReference type="InterPro" id="IPR018060">
    <property type="entry name" value="HTH_AraC"/>
</dbReference>
<keyword evidence="3" id="KW-0804">Transcription</keyword>
<sequence length="255" mass="30201">MNGIICEKRIFNDTLITHSHSYAQLVLPLRGTMNIQTQKKNLILDEKHLFFLPIDNMHSFKSQGPNEFLVLDIPNYMFSNEDMNKLEEGVKCNLDEKWRAIRFLILNELNGKNNDAIYKLFHYFIPFIVKKHIPNSVKYIHEHFNENIDLKILANIENYSLAYYSEWFKKNMMLSPVEYIQKLRINRVKELLRDTDLSIMQIACEVGYSHNSSLTRLFKLHENTTPANYRAEIRKMSDLQLKSGNEDLQNLSYLY</sequence>
<evidence type="ECO:0000256" key="3">
    <source>
        <dbReference type="ARBA" id="ARBA00023163"/>
    </source>
</evidence>
<dbReference type="EMBL" id="LWAE01000021">
    <property type="protein sequence ID" value="KZL88374.1"/>
    <property type="molecule type" value="Genomic_DNA"/>
</dbReference>
<dbReference type="InterPro" id="IPR014710">
    <property type="entry name" value="RmlC-like_jellyroll"/>
</dbReference>